<dbReference type="Gene3D" id="3.40.1090.10">
    <property type="entry name" value="Cytosolic phospholipase A2 catalytic domain"/>
    <property type="match status" value="2"/>
</dbReference>
<accession>A0AAE2ZJ13</accession>
<comment type="caution">
    <text evidence="7">The sequence shown here is derived from an EMBL/GenBank/DDBJ whole genome shotgun (WGS) entry which is preliminary data.</text>
</comment>
<dbReference type="InterPro" id="IPR050301">
    <property type="entry name" value="NTE"/>
</dbReference>
<reference evidence="7" key="1">
    <citation type="submission" date="2021-08" db="EMBL/GenBank/DDBJ databases">
        <title>Hoeflea bacterium WL0058 sp. nov., isolated from the sediment.</title>
        <authorList>
            <person name="Wang L."/>
            <person name="Zhang D."/>
        </authorList>
    </citation>
    <scope>NUCLEOTIDE SEQUENCE</scope>
    <source>
        <strain evidence="7">WL0058</strain>
    </source>
</reference>
<evidence type="ECO:0000256" key="1">
    <source>
        <dbReference type="ARBA" id="ARBA00022801"/>
    </source>
</evidence>
<gene>
    <name evidence="7" type="ORF">K1W69_09305</name>
</gene>
<sequence length="308" mass="32185">MTFSLGRRDILKAASLSLVAGASGAARASAGSGCAIALGGGAARGLAHIPVLEALDDLGVQPSMIAGTSMGAIIGAMYASGMSGLEIRAFAIDLLSSRLNTLRRLFPGNPGSWTSVFAMGNSAALDPEVLMSAILPDAVPDEFTGLRTPMRIVTADFYREEEFVIEDGPLKKAIGASAALPVLLSPVQWRDRVLIDGGFVNPTPFDILADQPGLVIAVDVTGNGFRVTGPVPGAMDTWIGSSQIALHSLVNERLKRIEPDLLIRPDVGGFASMDFHRIDEILLAAKIAKEDAKRRLGDLLDGAAQGAN</sequence>
<feature type="chain" id="PRO_5042157777" evidence="5">
    <location>
        <begin position="29"/>
        <end position="308"/>
    </location>
</feature>
<dbReference type="AlphaFoldDB" id="A0AAE2ZJ13"/>
<dbReference type="PROSITE" id="PS51635">
    <property type="entry name" value="PNPLA"/>
    <property type="match status" value="1"/>
</dbReference>
<dbReference type="SUPFAM" id="SSF52151">
    <property type="entry name" value="FabD/lysophospholipase-like"/>
    <property type="match status" value="1"/>
</dbReference>
<evidence type="ECO:0000256" key="4">
    <source>
        <dbReference type="PROSITE-ProRule" id="PRU01161"/>
    </source>
</evidence>
<feature type="signal peptide" evidence="5">
    <location>
        <begin position="1"/>
        <end position="28"/>
    </location>
</feature>
<feature type="domain" description="PNPLA" evidence="6">
    <location>
        <begin position="36"/>
        <end position="209"/>
    </location>
</feature>
<dbReference type="PROSITE" id="PS51318">
    <property type="entry name" value="TAT"/>
    <property type="match status" value="1"/>
</dbReference>
<dbReference type="RefSeq" id="WP_220228091.1">
    <property type="nucleotide sequence ID" value="NZ_JAICBX010000002.1"/>
</dbReference>
<dbReference type="GO" id="GO:0016042">
    <property type="term" value="P:lipid catabolic process"/>
    <property type="evidence" value="ECO:0007669"/>
    <property type="project" value="UniProtKB-UniRule"/>
</dbReference>
<keyword evidence="2 4" id="KW-0442">Lipid degradation</keyword>
<feature type="short sequence motif" description="DGA/G" evidence="4">
    <location>
        <begin position="196"/>
        <end position="198"/>
    </location>
</feature>
<dbReference type="GO" id="GO:0016787">
    <property type="term" value="F:hydrolase activity"/>
    <property type="evidence" value="ECO:0007669"/>
    <property type="project" value="UniProtKB-UniRule"/>
</dbReference>
<dbReference type="Proteomes" id="UP001196509">
    <property type="component" value="Unassembled WGS sequence"/>
</dbReference>
<comment type="caution">
    <text evidence="4">Lacks conserved residue(s) required for the propagation of feature annotation.</text>
</comment>
<dbReference type="Pfam" id="PF01734">
    <property type="entry name" value="Patatin"/>
    <property type="match status" value="1"/>
</dbReference>
<evidence type="ECO:0000256" key="2">
    <source>
        <dbReference type="ARBA" id="ARBA00022963"/>
    </source>
</evidence>
<keyword evidence="3 4" id="KW-0443">Lipid metabolism</keyword>
<dbReference type="EMBL" id="JAICBX010000002">
    <property type="protein sequence ID" value="MBW8637383.1"/>
    <property type="molecule type" value="Genomic_DNA"/>
</dbReference>
<name>A0AAE2ZJ13_9HYPH</name>
<evidence type="ECO:0000256" key="3">
    <source>
        <dbReference type="ARBA" id="ARBA00023098"/>
    </source>
</evidence>
<evidence type="ECO:0000259" key="6">
    <source>
        <dbReference type="PROSITE" id="PS51635"/>
    </source>
</evidence>
<dbReference type="PANTHER" id="PTHR14226:SF29">
    <property type="entry name" value="NEUROPATHY TARGET ESTERASE SWS"/>
    <property type="match status" value="1"/>
</dbReference>
<dbReference type="PANTHER" id="PTHR14226">
    <property type="entry name" value="NEUROPATHY TARGET ESTERASE/SWISS CHEESE D.MELANOGASTER"/>
    <property type="match status" value="1"/>
</dbReference>
<evidence type="ECO:0000313" key="7">
    <source>
        <dbReference type="EMBL" id="MBW8637383.1"/>
    </source>
</evidence>
<feature type="active site" description="Proton acceptor" evidence="4">
    <location>
        <position position="196"/>
    </location>
</feature>
<keyword evidence="8" id="KW-1185">Reference proteome</keyword>
<feature type="short sequence motif" description="GXSXG" evidence="4">
    <location>
        <begin position="67"/>
        <end position="71"/>
    </location>
</feature>
<organism evidence="7 8">
    <name type="scientific">Flavimaribacter sediminis</name>
    <dbReference type="NCBI Taxonomy" id="2865987"/>
    <lineage>
        <taxon>Bacteria</taxon>
        <taxon>Pseudomonadati</taxon>
        <taxon>Pseudomonadota</taxon>
        <taxon>Alphaproteobacteria</taxon>
        <taxon>Hyphomicrobiales</taxon>
        <taxon>Rhizobiaceae</taxon>
        <taxon>Flavimaribacter</taxon>
    </lineage>
</organism>
<keyword evidence="1 4" id="KW-0378">Hydrolase</keyword>
<evidence type="ECO:0000313" key="8">
    <source>
        <dbReference type="Proteomes" id="UP001196509"/>
    </source>
</evidence>
<dbReference type="InterPro" id="IPR016035">
    <property type="entry name" value="Acyl_Trfase/lysoPLipase"/>
</dbReference>
<evidence type="ECO:0000256" key="5">
    <source>
        <dbReference type="SAM" id="SignalP"/>
    </source>
</evidence>
<dbReference type="InterPro" id="IPR002641">
    <property type="entry name" value="PNPLA_dom"/>
</dbReference>
<proteinExistence type="predicted"/>
<feature type="active site" description="Nucleophile" evidence="4">
    <location>
        <position position="69"/>
    </location>
</feature>
<dbReference type="InterPro" id="IPR006311">
    <property type="entry name" value="TAT_signal"/>
</dbReference>
<keyword evidence="5" id="KW-0732">Signal</keyword>
<protein>
    <submittedName>
        <fullName evidence="7">Patatin-like phospholipase family protein</fullName>
    </submittedName>
</protein>